<dbReference type="EMBL" id="JAHUZD010000067">
    <property type="protein sequence ID" value="KAI3405113.2"/>
    <property type="molecule type" value="Genomic_DNA"/>
</dbReference>
<evidence type="ECO:0000256" key="1">
    <source>
        <dbReference type="SAM" id="MobiDB-lite"/>
    </source>
</evidence>
<feature type="domain" description="PWWP" evidence="2">
    <location>
        <begin position="7"/>
        <end position="92"/>
    </location>
</feature>
<name>A0AAI9SYH8_9ASCO</name>
<dbReference type="RefSeq" id="XP_049180858.1">
    <property type="nucleotide sequence ID" value="XM_049323258.1"/>
</dbReference>
<evidence type="ECO:0000313" key="4">
    <source>
        <dbReference type="Proteomes" id="UP001202479"/>
    </source>
</evidence>
<dbReference type="Proteomes" id="UP001202479">
    <property type="component" value="Unassembled WGS sequence"/>
</dbReference>
<protein>
    <recommendedName>
        <fullName evidence="2">PWWP domain-containing protein</fullName>
    </recommendedName>
</protein>
<dbReference type="Pfam" id="PF00855">
    <property type="entry name" value="PWWP"/>
    <property type="match status" value="1"/>
</dbReference>
<dbReference type="SUPFAM" id="SSF63748">
    <property type="entry name" value="Tudor/PWWP/MBT"/>
    <property type="match status" value="1"/>
</dbReference>
<feature type="compositionally biased region" description="Basic residues" evidence="1">
    <location>
        <begin position="36"/>
        <end position="46"/>
    </location>
</feature>
<sequence length="450" mass="50340">MSEKYPPKSIVLAKVKGYPPWPAMVLDESLLPQHIQNKKPKPKSKAKPTNASPSSPSQNNSGATSNVLPIKFFSDDTYIWININDLKPLHKDDIAIHFATSSAKRRKDQVLEKAFELASNPLDMEEFIRYGSNGKPEIIETGDDDDDDEEEAVSDDVEIVKAPPKKKQKTTTTKSKSKSSSSTTTTISSSSSTVAPSKPSKKSAQALKNEAAKLKKEEEKKLLLEYDSDWGLDDFNKYDEEEGNYIYDFEDQQDSIMSKIGSSAELVESYNRVLGKFKKWEDVIVEEILAIDDDLNEVDLDALEKALTQFQNSLPKIPRSIISKSKLLRILILNQRKPVASNDKDLVMFKNQIRTILGKLGIEVRENTEEELEAKSDNTTTAGSTKQSTPEVIATSRSTSEDALETLRNNTTTNKDVEIKQEHSSPLKNEILATIDTIDTIERSEIVESH</sequence>
<dbReference type="Gene3D" id="2.30.30.140">
    <property type="match status" value="1"/>
</dbReference>
<feature type="compositionally biased region" description="Low complexity" evidence="1">
    <location>
        <begin position="170"/>
        <end position="209"/>
    </location>
</feature>
<dbReference type="SMART" id="SM00293">
    <property type="entry name" value="PWWP"/>
    <property type="match status" value="1"/>
</dbReference>
<dbReference type="PROSITE" id="PS50812">
    <property type="entry name" value="PWWP"/>
    <property type="match status" value="1"/>
</dbReference>
<keyword evidence="4" id="KW-1185">Reference proteome</keyword>
<accession>A0AAI9SYH8</accession>
<feature type="compositionally biased region" description="Acidic residues" evidence="1">
    <location>
        <begin position="140"/>
        <end position="157"/>
    </location>
</feature>
<feature type="compositionally biased region" description="Polar residues" evidence="1">
    <location>
        <begin position="377"/>
        <end position="398"/>
    </location>
</feature>
<organism evidence="3 4">
    <name type="scientific">Candida oxycetoniae</name>
    <dbReference type="NCBI Taxonomy" id="497107"/>
    <lineage>
        <taxon>Eukaryota</taxon>
        <taxon>Fungi</taxon>
        <taxon>Dikarya</taxon>
        <taxon>Ascomycota</taxon>
        <taxon>Saccharomycotina</taxon>
        <taxon>Pichiomycetes</taxon>
        <taxon>Debaryomycetaceae</taxon>
        <taxon>Candida/Lodderomyces clade</taxon>
        <taxon>Candida</taxon>
    </lineage>
</organism>
<reference evidence="3" key="1">
    <citation type="journal article" date="2022" name="DNA Res.">
        <title>Genome analysis of five recently described species of the CUG-Ser clade uncovers Candida theae as a new hybrid lineage with pathogenic potential in the Candida parapsilosis species complex.</title>
        <authorList>
            <person name="Mixao V."/>
            <person name="Del Olmo V."/>
            <person name="Hegedusova E."/>
            <person name="Saus E."/>
            <person name="Pryszcz L."/>
            <person name="Cillingova A."/>
            <person name="Nosek J."/>
            <person name="Gabaldon T."/>
        </authorList>
    </citation>
    <scope>NUCLEOTIDE SEQUENCE</scope>
    <source>
        <strain evidence="3">CBS 10844</strain>
    </source>
</reference>
<proteinExistence type="predicted"/>
<feature type="compositionally biased region" description="Low complexity" evidence="1">
    <location>
        <begin position="47"/>
        <end position="61"/>
    </location>
</feature>
<comment type="caution">
    <text evidence="3">The sequence shown here is derived from an EMBL/GenBank/DDBJ whole genome shotgun (WGS) entry which is preliminary data.</text>
</comment>
<dbReference type="AlphaFoldDB" id="A0AAI9SYH8"/>
<gene>
    <name evidence="3" type="ORF">KGF56_002069</name>
</gene>
<feature type="region of interest" description="Disordered" evidence="1">
    <location>
        <begin position="370"/>
        <end position="400"/>
    </location>
</feature>
<feature type="region of interest" description="Disordered" evidence="1">
    <location>
        <begin position="133"/>
        <end position="210"/>
    </location>
</feature>
<dbReference type="GeneID" id="73379686"/>
<evidence type="ECO:0000259" key="2">
    <source>
        <dbReference type="PROSITE" id="PS50812"/>
    </source>
</evidence>
<evidence type="ECO:0000313" key="3">
    <source>
        <dbReference type="EMBL" id="KAI3405113.2"/>
    </source>
</evidence>
<feature type="region of interest" description="Disordered" evidence="1">
    <location>
        <begin position="32"/>
        <end position="65"/>
    </location>
</feature>
<dbReference type="InterPro" id="IPR000313">
    <property type="entry name" value="PWWP_dom"/>
</dbReference>